<gene>
    <name evidence="1" type="ORF">PSON_ATCC_30995.1.T1200003</name>
</gene>
<name>A0A8S1QW02_9CILI</name>
<evidence type="ECO:0000313" key="1">
    <source>
        <dbReference type="EMBL" id="CAD8119125.1"/>
    </source>
</evidence>
<accession>A0A8S1QW02</accession>
<reference evidence="1" key="1">
    <citation type="submission" date="2021-01" db="EMBL/GenBank/DDBJ databases">
        <authorList>
            <consortium name="Genoscope - CEA"/>
            <person name="William W."/>
        </authorList>
    </citation>
    <scope>NUCLEOTIDE SEQUENCE</scope>
</reference>
<dbReference type="Proteomes" id="UP000692954">
    <property type="component" value="Unassembled WGS sequence"/>
</dbReference>
<proteinExistence type="predicted"/>
<dbReference type="EMBL" id="CAJJDN010000120">
    <property type="protein sequence ID" value="CAD8119125.1"/>
    <property type="molecule type" value="Genomic_DNA"/>
</dbReference>
<evidence type="ECO:0000313" key="2">
    <source>
        <dbReference type="Proteomes" id="UP000692954"/>
    </source>
</evidence>
<sequence length="273" mass="32955">MLKKNNIKLQDLKPKQQDKQKAAIKQNKVEQSQIKASLFAKYYKKKRCDATAFISTKDEKCQDIIKEYDQKLLENDQSTITDYKKFIEDYANKTILNIKDLITKDHQDKLKQDLQNYLYVTQQKIHSISLQLQTQQKEGLKTREYFETSVDKNADLEFEKCLKLQKTVFSKKKANTEIQFSLFIRHIFKRTYPKIFLLKQILHCCHLQIKKFKHQSPIYQNYQSQLHNNSINGKMKNLIYLIFKYRIILIRLHQYDWMQRILSIMQKKMRQTQ</sequence>
<organism evidence="1 2">
    <name type="scientific">Paramecium sonneborni</name>
    <dbReference type="NCBI Taxonomy" id="65129"/>
    <lineage>
        <taxon>Eukaryota</taxon>
        <taxon>Sar</taxon>
        <taxon>Alveolata</taxon>
        <taxon>Ciliophora</taxon>
        <taxon>Intramacronucleata</taxon>
        <taxon>Oligohymenophorea</taxon>
        <taxon>Peniculida</taxon>
        <taxon>Parameciidae</taxon>
        <taxon>Paramecium</taxon>
    </lineage>
</organism>
<protein>
    <submittedName>
        <fullName evidence="1">Uncharacterized protein</fullName>
    </submittedName>
</protein>
<comment type="caution">
    <text evidence="1">The sequence shown here is derived from an EMBL/GenBank/DDBJ whole genome shotgun (WGS) entry which is preliminary data.</text>
</comment>
<keyword evidence="2" id="KW-1185">Reference proteome</keyword>
<dbReference type="AlphaFoldDB" id="A0A8S1QW02"/>